<dbReference type="EMBL" id="JBHUEL010000011">
    <property type="protein sequence ID" value="MFD1767819.1"/>
    <property type="molecule type" value="Genomic_DNA"/>
</dbReference>
<proteinExistence type="inferred from homology"/>
<name>A0ABW4MFE9_9SPHN</name>
<protein>
    <recommendedName>
        <fullName evidence="3">17 kDa surface antigen</fullName>
    </recommendedName>
</protein>
<comment type="subcellular location">
    <subcellularLocation>
        <location evidence="1">Cell outer membrane</location>
        <topology evidence="1">Lipid-anchor</topology>
    </subcellularLocation>
</comment>
<evidence type="ECO:0000313" key="8">
    <source>
        <dbReference type="Proteomes" id="UP001597215"/>
    </source>
</evidence>
<evidence type="ECO:0000256" key="5">
    <source>
        <dbReference type="SAM" id="SignalP"/>
    </source>
</evidence>
<sequence>MKTLLFASVVAGSLALSPAHAASGKPHHDKAEYQPSMGTDRGIYEFDGPAMSTYSDENGERYEYEGAWTKGGYIDPERRVYEGQWNGKVIRTRGATAPAAMDMPPHPMPMAGAPYDVPPPTAAPYPAGPSWGGQHGYGEYEKCLKNDGVAGAAIGAILGGLAGNRIAGRGNRTEGSLIGAGLGALAGLGVEKSMKKCEKHLPRDGGYAYGPGYGYGAYPHGYYYYAAPVMAYSMVPVTTTTVTEEIYYETVPVKRKAVRKWKPRAKAKPRCVCR</sequence>
<evidence type="ECO:0000259" key="6">
    <source>
        <dbReference type="Pfam" id="PF05433"/>
    </source>
</evidence>
<comment type="caution">
    <text evidence="7">The sequence shown here is derived from an EMBL/GenBank/DDBJ whole genome shotgun (WGS) entry which is preliminary data.</text>
</comment>
<evidence type="ECO:0000256" key="3">
    <source>
        <dbReference type="ARBA" id="ARBA00015281"/>
    </source>
</evidence>
<keyword evidence="8" id="KW-1185">Reference proteome</keyword>
<evidence type="ECO:0000256" key="4">
    <source>
        <dbReference type="ARBA" id="ARBA00023288"/>
    </source>
</evidence>
<dbReference type="Pfam" id="PF05433">
    <property type="entry name" value="Rick_17kDa_Anti"/>
    <property type="match status" value="1"/>
</dbReference>
<accession>A0ABW4MFE9</accession>
<evidence type="ECO:0000256" key="1">
    <source>
        <dbReference type="ARBA" id="ARBA00004459"/>
    </source>
</evidence>
<reference evidence="8" key="1">
    <citation type="journal article" date="2019" name="Int. J. Syst. Evol. Microbiol.">
        <title>The Global Catalogue of Microorganisms (GCM) 10K type strain sequencing project: providing services to taxonomists for standard genome sequencing and annotation.</title>
        <authorList>
            <consortium name="The Broad Institute Genomics Platform"/>
            <consortium name="The Broad Institute Genome Sequencing Center for Infectious Disease"/>
            <person name="Wu L."/>
            <person name="Ma J."/>
        </authorList>
    </citation>
    <scope>NUCLEOTIDE SEQUENCE [LARGE SCALE GENOMIC DNA]</scope>
    <source>
        <strain evidence="8">CGMCC 1.12449</strain>
    </source>
</reference>
<gene>
    <name evidence="7" type="ORF">ACFSAG_13310</name>
</gene>
<comment type="similarity">
    <text evidence="2">Belongs to the rickettsiale 17 kDa surface antigen family.</text>
</comment>
<dbReference type="Proteomes" id="UP001597215">
    <property type="component" value="Unassembled WGS sequence"/>
</dbReference>
<organism evidence="7 8">
    <name type="scientific">Sphingorhabdus buctiana</name>
    <dbReference type="NCBI Taxonomy" id="1508805"/>
    <lineage>
        <taxon>Bacteria</taxon>
        <taxon>Pseudomonadati</taxon>
        <taxon>Pseudomonadota</taxon>
        <taxon>Alphaproteobacteria</taxon>
        <taxon>Sphingomonadales</taxon>
        <taxon>Sphingomonadaceae</taxon>
        <taxon>Sphingorhabdus</taxon>
    </lineage>
</organism>
<keyword evidence="5" id="KW-0732">Signal</keyword>
<feature type="signal peptide" evidence="5">
    <location>
        <begin position="1"/>
        <end position="21"/>
    </location>
</feature>
<feature type="chain" id="PRO_5046873159" description="17 kDa surface antigen" evidence="5">
    <location>
        <begin position="22"/>
        <end position="274"/>
    </location>
</feature>
<keyword evidence="4" id="KW-0449">Lipoprotein</keyword>
<dbReference type="InterPro" id="IPR008816">
    <property type="entry name" value="Gly_zipper_2TM_dom"/>
</dbReference>
<evidence type="ECO:0000256" key="2">
    <source>
        <dbReference type="ARBA" id="ARBA00008681"/>
    </source>
</evidence>
<dbReference type="RefSeq" id="WP_381515725.1">
    <property type="nucleotide sequence ID" value="NZ_JBHUEL010000011.1"/>
</dbReference>
<evidence type="ECO:0000313" key="7">
    <source>
        <dbReference type="EMBL" id="MFD1767819.1"/>
    </source>
</evidence>
<feature type="domain" description="Glycine zipper 2TM" evidence="6">
    <location>
        <begin position="150"/>
        <end position="187"/>
    </location>
</feature>